<evidence type="ECO:0000313" key="3">
    <source>
        <dbReference type="EMBL" id="TFW72500.1"/>
    </source>
</evidence>
<accession>A0A4Y9VT50</accession>
<dbReference type="EMBL" id="PQVH01000005">
    <property type="protein sequence ID" value="TFW72500.1"/>
    <property type="molecule type" value="Genomic_DNA"/>
</dbReference>
<dbReference type="CDD" id="cd00371">
    <property type="entry name" value="HMA"/>
    <property type="match status" value="1"/>
</dbReference>
<keyword evidence="1" id="KW-0479">Metal-binding</keyword>
<proteinExistence type="predicted"/>
<dbReference type="InterPro" id="IPR036163">
    <property type="entry name" value="HMA_dom_sf"/>
</dbReference>
<dbReference type="OrthoDB" id="9813965at2"/>
<dbReference type="PROSITE" id="PS50846">
    <property type="entry name" value="HMA_2"/>
    <property type="match status" value="1"/>
</dbReference>
<protein>
    <submittedName>
        <fullName evidence="3">Heavy metal transporter</fullName>
    </submittedName>
</protein>
<gene>
    <name evidence="3" type="ORF">C3Y98_02510</name>
</gene>
<name>A0A4Y9VT50_9PROT</name>
<evidence type="ECO:0000259" key="2">
    <source>
        <dbReference type="PROSITE" id="PS50846"/>
    </source>
</evidence>
<evidence type="ECO:0000313" key="4">
    <source>
        <dbReference type="Proteomes" id="UP000297706"/>
    </source>
</evidence>
<dbReference type="Proteomes" id="UP000297706">
    <property type="component" value="Unassembled WGS sequence"/>
</dbReference>
<dbReference type="InterPro" id="IPR006121">
    <property type="entry name" value="HMA_dom"/>
</dbReference>
<sequence>MYTFNVPKMSCGGCVNTIRAAILQVDESAVVEVSLPTKTVSVQTGSSEEVIIKAMSDAGYKPLL</sequence>
<dbReference type="RefSeq" id="WP_135276553.1">
    <property type="nucleotide sequence ID" value="NZ_PQVH01000005.1"/>
</dbReference>
<dbReference type="Pfam" id="PF00403">
    <property type="entry name" value="HMA"/>
    <property type="match status" value="1"/>
</dbReference>
<dbReference type="Gene3D" id="3.30.70.100">
    <property type="match status" value="1"/>
</dbReference>
<dbReference type="SUPFAM" id="SSF55008">
    <property type="entry name" value="HMA, heavy metal-associated domain"/>
    <property type="match status" value="1"/>
</dbReference>
<feature type="domain" description="HMA" evidence="2">
    <location>
        <begin position="1"/>
        <end position="63"/>
    </location>
</feature>
<comment type="caution">
    <text evidence="3">The sequence shown here is derived from an EMBL/GenBank/DDBJ whole genome shotgun (WGS) entry which is preliminary data.</text>
</comment>
<evidence type="ECO:0000256" key="1">
    <source>
        <dbReference type="ARBA" id="ARBA00022723"/>
    </source>
</evidence>
<dbReference type="AlphaFoldDB" id="A0A4Y9VT50"/>
<keyword evidence="4" id="KW-1185">Reference proteome</keyword>
<dbReference type="InterPro" id="IPR017969">
    <property type="entry name" value="Heavy-metal-associated_CS"/>
</dbReference>
<organism evidence="3 4">
    <name type="scientific">Methylotenera oryzisoli</name>
    <dbReference type="NCBI Taxonomy" id="2080758"/>
    <lineage>
        <taxon>Bacteria</taxon>
        <taxon>Pseudomonadati</taxon>
        <taxon>Pseudomonadota</taxon>
        <taxon>Betaproteobacteria</taxon>
        <taxon>Nitrosomonadales</taxon>
        <taxon>Methylophilaceae</taxon>
        <taxon>Methylotenera</taxon>
    </lineage>
</organism>
<reference evidence="3 4" key="1">
    <citation type="submission" date="2018-02" db="EMBL/GenBank/DDBJ databases">
        <title>A novel lanthanide dependent methylotroph, Methylotenera sp. La3113.</title>
        <authorList>
            <person name="Lv H."/>
            <person name="Tani A."/>
        </authorList>
    </citation>
    <scope>NUCLEOTIDE SEQUENCE [LARGE SCALE GENOMIC DNA]</scope>
    <source>
        <strain evidence="3 4">La3113</strain>
    </source>
</reference>
<dbReference type="GO" id="GO:0046872">
    <property type="term" value="F:metal ion binding"/>
    <property type="evidence" value="ECO:0007669"/>
    <property type="project" value="UniProtKB-KW"/>
</dbReference>
<dbReference type="PROSITE" id="PS01047">
    <property type="entry name" value="HMA_1"/>
    <property type="match status" value="1"/>
</dbReference>